<dbReference type="InterPro" id="IPR011990">
    <property type="entry name" value="TPR-like_helical_dom_sf"/>
</dbReference>
<dbReference type="EMBL" id="JBHMAG010000018">
    <property type="protein sequence ID" value="MFB9755499.1"/>
    <property type="molecule type" value="Genomic_DNA"/>
</dbReference>
<gene>
    <name evidence="4" type="ORF">ACFFNY_28310</name>
</gene>
<dbReference type="PANTHER" id="PTHR44227:SF3">
    <property type="entry name" value="PROTEIN O-MANNOSYL-TRANSFERASE TMTC4"/>
    <property type="match status" value="1"/>
</dbReference>
<evidence type="ECO:0000256" key="3">
    <source>
        <dbReference type="PROSITE-ProRule" id="PRU00339"/>
    </source>
</evidence>
<evidence type="ECO:0000313" key="4">
    <source>
        <dbReference type="EMBL" id="MFB9755499.1"/>
    </source>
</evidence>
<dbReference type="PROSITE" id="PS50005">
    <property type="entry name" value="TPR"/>
    <property type="match status" value="2"/>
</dbReference>
<feature type="repeat" description="TPR" evidence="3">
    <location>
        <begin position="3"/>
        <end position="36"/>
    </location>
</feature>
<dbReference type="PROSITE" id="PS50293">
    <property type="entry name" value="TPR_REGION"/>
    <property type="match status" value="1"/>
</dbReference>
<keyword evidence="1" id="KW-0677">Repeat</keyword>
<dbReference type="RefSeq" id="WP_344908549.1">
    <property type="nucleotide sequence ID" value="NZ_BAAAYO010000006.1"/>
</dbReference>
<feature type="repeat" description="TPR" evidence="3">
    <location>
        <begin position="117"/>
        <end position="150"/>
    </location>
</feature>
<dbReference type="SMART" id="SM00028">
    <property type="entry name" value="TPR"/>
    <property type="match status" value="3"/>
</dbReference>
<dbReference type="SUPFAM" id="SSF48452">
    <property type="entry name" value="TPR-like"/>
    <property type="match status" value="1"/>
</dbReference>
<comment type="caution">
    <text evidence="4">The sequence shown here is derived from an EMBL/GenBank/DDBJ whole genome shotgun (WGS) entry which is preliminary data.</text>
</comment>
<accession>A0ABV5W4K4</accession>
<dbReference type="PANTHER" id="PTHR44227">
    <property type="match status" value="1"/>
</dbReference>
<name>A0ABV5W4K4_9BACL</name>
<dbReference type="InterPro" id="IPR019734">
    <property type="entry name" value="TPR_rpt"/>
</dbReference>
<proteinExistence type="predicted"/>
<keyword evidence="5" id="KW-1185">Reference proteome</keyword>
<reference evidence="4 5" key="1">
    <citation type="submission" date="2024-09" db="EMBL/GenBank/DDBJ databases">
        <authorList>
            <person name="Sun Q."/>
            <person name="Mori K."/>
        </authorList>
    </citation>
    <scope>NUCLEOTIDE SEQUENCE [LARGE SCALE GENOMIC DNA]</scope>
    <source>
        <strain evidence="4 5">JCM 12520</strain>
    </source>
</reference>
<evidence type="ECO:0000256" key="2">
    <source>
        <dbReference type="ARBA" id="ARBA00022803"/>
    </source>
</evidence>
<dbReference type="InterPro" id="IPR013105">
    <property type="entry name" value="TPR_2"/>
</dbReference>
<keyword evidence="2 3" id="KW-0802">TPR repeat</keyword>
<dbReference type="Proteomes" id="UP001589619">
    <property type="component" value="Unassembled WGS sequence"/>
</dbReference>
<dbReference type="Pfam" id="PF07719">
    <property type="entry name" value="TPR_2"/>
    <property type="match status" value="1"/>
</dbReference>
<sequence>MDGEDEIKQAYASILDADFERAIDWFEQAVRVDPDNADYHYKLSVTYARSNRLDKAIKHARLACKLQADHDVYRLHADAVEARLLVRDAGTQWDDSRQLYRAVEQLKQAVCLDPLLTEAYLLLAIAYGEQGQYELALQAAKDAVKLEPQNAQANRLAGRYRAKLKRYLRS</sequence>
<organism evidence="4 5">
    <name type="scientific">Paenibacillus hodogayensis</name>
    <dbReference type="NCBI Taxonomy" id="279208"/>
    <lineage>
        <taxon>Bacteria</taxon>
        <taxon>Bacillati</taxon>
        <taxon>Bacillota</taxon>
        <taxon>Bacilli</taxon>
        <taxon>Bacillales</taxon>
        <taxon>Paenibacillaceae</taxon>
        <taxon>Paenibacillus</taxon>
    </lineage>
</organism>
<protein>
    <submittedName>
        <fullName evidence="4">Tetratricopeptide repeat protein</fullName>
    </submittedName>
</protein>
<dbReference type="Gene3D" id="1.25.40.10">
    <property type="entry name" value="Tetratricopeptide repeat domain"/>
    <property type="match status" value="2"/>
</dbReference>
<dbReference type="Pfam" id="PF13414">
    <property type="entry name" value="TPR_11"/>
    <property type="match status" value="1"/>
</dbReference>
<evidence type="ECO:0000313" key="5">
    <source>
        <dbReference type="Proteomes" id="UP001589619"/>
    </source>
</evidence>
<dbReference type="InterPro" id="IPR052346">
    <property type="entry name" value="O-mannosyl-transferase_TMTC"/>
</dbReference>
<evidence type="ECO:0000256" key="1">
    <source>
        <dbReference type="ARBA" id="ARBA00022737"/>
    </source>
</evidence>